<keyword evidence="3" id="KW-0732">Signal</keyword>
<dbReference type="SUPFAM" id="SSF56235">
    <property type="entry name" value="N-terminal nucleophile aminohydrolases (Ntn hydrolases)"/>
    <property type="match status" value="1"/>
</dbReference>
<evidence type="ECO:0000313" key="6">
    <source>
        <dbReference type="Proteomes" id="UP000856143"/>
    </source>
</evidence>
<feature type="chain" id="PRO_5042842431" evidence="3">
    <location>
        <begin position="24"/>
        <end position="362"/>
    </location>
</feature>
<keyword evidence="2 5" id="KW-0378">Hydrolase</keyword>
<evidence type="ECO:0000256" key="3">
    <source>
        <dbReference type="SAM" id="SignalP"/>
    </source>
</evidence>
<name>A0AAN5LD54_KLEOX</name>
<evidence type="ECO:0000313" key="5">
    <source>
        <dbReference type="EMBL" id="HAT1683936.1"/>
    </source>
</evidence>
<dbReference type="EMBL" id="DACSEO010000078">
    <property type="protein sequence ID" value="HAT1683936.1"/>
    <property type="molecule type" value="Genomic_DNA"/>
</dbReference>
<evidence type="ECO:0000256" key="1">
    <source>
        <dbReference type="ARBA" id="ARBA00006625"/>
    </source>
</evidence>
<dbReference type="InterPro" id="IPR052193">
    <property type="entry name" value="Peptidase_C59"/>
</dbReference>
<proteinExistence type="inferred from homology"/>
<gene>
    <name evidence="5" type="ORF">I8Y21_004697</name>
</gene>
<dbReference type="Proteomes" id="UP000856143">
    <property type="component" value="Unassembled WGS sequence"/>
</dbReference>
<dbReference type="Pfam" id="PF02275">
    <property type="entry name" value="CBAH"/>
    <property type="match status" value="1"/>
</dbReference>
<feature type="signal peptide" evidence="3">
    <location>
        <begin position="1"/>
        <end position="23"/>
    </location>
</feature>
<comment type="caution">
    <text evidence="5">The sequence shown here is derived from an EMBL/GenBank/DDBJ whole genome shotgun (WGS) entry which is preliminary data.</text>
</comment>
<dbReference type="Gene3D" id="3.60.60.10">
    <property type="entry name" value="Penicillin V Acylase, Chain A"/>
    <property type="match status" value="1"/>
</dbReference>
<accession>A0AAN5LD54</accession>
<dbReference type="GO" id="GO:0016787">
    <property type="term" value="F:hydrolase activity"/>
    <property type="evidence" value="ECO:0007669"/>
    <property type="project" value="UniProtKB-KW"/>
</dbReference>
<evidence type="ECO:0000256" key="2">
    <source>
        <dbReference type="ARBA" id="ARBA00022801"/>
    </source>
</evidence>
<dbReference type="InterPro" id="IPR029055">
    <property type="entry name" value="Ntn_hydrolases_N"/>
</dbReference>
<dbReference type="PANTHER" id="PTHR35527">
    <property type="entry name" value="CHOLOYLGLYCINE HYDROLASE"/>
    <property type="match status" value="1"/>
</dbReference>
<evidence type="ECO:0000259" key="4">
    <source>
        <dbReference type="Pfam" id="PF02275"/>
    </source>
</evidence>
<dbReference type="CDD" id="cd00542">
    <property type="entry name" value="Ntn_PVA"/>
    <property type="match status" value="1"/>
</dbReference>
<dbReference type="AlphaFoldDB" id="A0AAN5LD54"/>
<comment type="similarity">
    <text evidence="1">Belongs to the peptidase C59 family.</text>
</comment>
<dbReference type="PANTHER" id="PTHR35527:SF2">
    <property type="entry name" value="HYDROLASE"/>
    <property type="match status" value="1"/>
</dbReference>
<feature type="domain" description="Choloylglycine hydrolase/NAAA C-terminal" evidence="4">
    <location>
        <begin position="24"/>
        <end position="345"/>
    </location>
</feature>
<organism evidence="5 6">
    <name type="scientific">Klebsiella oxytoca</name>
    <dbReference type="NCBI Taxonomy" id="571"/>
    <lineage>
        <taxon>Bacteria</taxon>
        <taxon>Pseudomonadati</taxon>
        <taxon>Pseudomonadota</taxon>
        <taxon>Gammaproteobacteria</taxon>
        <taxon>Enterobacterales</taxon>
        <taxon>Enterobacteriaceae</taxon>
        <taxon>Klebsiella/Raoultella group</taxon>
        <taxon>Klebsiella</taxon>
    </lineage>
</organism>
<sequence>MKLNKLMYTMLPTLFLFSLAGEACTSLAITDKQGEVFHGRTLEYMQDLPSWLTYYPAGTPFDKIAPDGEPGIHYASRYAILAVTSVITDGNSRDVLEGINNAGLSFSENMIMGAELTPVPVTEYKKALPVTSLGEWALARFTSVGEVREAIKVGYFWSPVLKRLGNMKSPFHYAFYDKKGGSIVVEVSDGKLHVYDNPTRVMTNGPDFPWHLTNLNNYTQLTNEDRSSGTLGGVSVTQPDSGIAVSALPSSDTSVGRFIRGVYYTTWAQQATSSREAINTLAHIMSRFDRPRNITTDVLGSEGEGNMAGKAVSEYTVWTTLSDLGHGDIYFRGYNDINYTKYTLSRFRDMKKPFFEEINMQK</sequence>
<dbReference type="InterPro" id="IPR029132">
    <property type="entry name" value="CBAH/NAAA_C"/>
</dbReference>
<reference evidence="5" key="2">
    <citation type="submission" date="2020-11" db="EMBL/GenBank/DDBJ databases">
        <authorList>
            <consortium name="NCBI Pathogen Detection Project"/>
        </authorList>
    </citation>
    <scope>NUCLEOTIDE SEQUENCE</scope>
    <source>
        <strain evidence="5">R404</strain>
    </source>
</reference>
<reference evidence="5" key="1">
    <citation type="journal article" date="2018" name="Genome Biol.">
        <title>SKESA: strategic k-mer extension for scrupulous assemblies.</title>
        <authorList>
            <person name="Souvorov A."/>
            <person name="Agarwala R."/>
            <person name="Lipman D.J."/>
        </authorList>
    </citation>
    <scope>NUCLEOTIDE SEQUENCE</scope>
    <source>
        <strain evidence="5">R404</strain>
    </source>
</reference>
<protein>
    <submittedName>
        <fullName evidence="5">Linear amide C-N hydrolase</fullName>
    </submittedName>
</protein>